<feature type="region of interest" description="Disordered" evidence="1">
    <location>
        <begin position="59"/>
        <end position="116"/>
    </location>
</feature>
<dbReference type="WBParaSite" id="Csp11.Scaffold620.g6148.t1">
    <property type="protein sequence ID" value="Csp11.Scaffold620.g6148.t1"/>
    <property type="gene ID" value="Csp11.Scaffold620.g6148"/>
</dbReference>
<evidence type="ECO:0000313" key="3">
    <source>
        <dbReference type="WBParaSite" id="Csp11.Scaffold620.g6148.t1"/>
    </source>
</evidence>
<proteinExistence type="predicted"/>
<reference evidence="3" key="1">
    <citation type="submission" date="2016-11" db="UniProtKB">
        <authorList>
            <consortium name="WormBaseParasite"/>
        </authorList>
    </citation>
    <scope>IDENTIFICATION</scope>
</reference>
<organism evidence="2 3">
    <name type="scientific">Caenorhabditis tropicalis</name>
    <dbReference type="NCBI Taxonomy" id="1561998"/>
    <lineage>
        <taxon>Eukaryota</taxon>
        <taxon>Metazoa</taxon>
        <taxon>Ecdysozoa</taxon>
        <taxon>Nematoda</taxon>
        <taxon>Chromadorea</taxon>
        <taxon>Rhabditida</taxon>
        <taxon>Rhabditina</taxon>
        <taxon>Rhabditomorpha</taxon>
        <taxon>Rhabditoidea</taxon>
        <taxon>Rhabditidae</taxon>
        <taxon>Peloderinae</taxon>
        <taxon>Caenorhabditis</taxon>
    </lineage>
</organism>
<keyword evidence="2" id="KW-1185">Reference proteome</keyword>
<dbReference type="AlphaFoldDB" id="A0A1I7TI31"/>
<protein>
    <submittedName>
        <fullName evidence="3">Uncharacterized protein</fullName>
    </submittedName>
</protein>
<evidence type="ECO:0000313" key="2">
    <source>
        <dbReference type="Proteomes" id="UP000095282"/>
    </source>
</evidence>
<name>A0A1I7TI31_9PELO</name>
<evidence type="ECO:0000256" key="1">
    <source>
        <dbReference type="SAM" id="MobiDB-lite"/>
    </source>
</evidence>
<feature type="compositionally biased region" description="Polar residues" evidence="1">
    <location>
        <begin position="59"/>
        <end position="76"/>
    </location>
</feature>
<sequence>MIFSSNSGPLSHLQRMEIILQVVPRPRPSFNSFNWFNSFPSITTGKEYDMKKLAHNSPFKANTKTPMTRMSENSAPANKGHTGVDTRTSLRTTADRNAPTLDELKPDARPTGTQSSCSLFLPKSILRKETASGRPQKSVRIDLRCQCAKCKQNRNSKHLEQLVNGNQVAVNQSPSKTNATGSCGILARTDSDEIGGADNFRRVISAEQAKKEKRARKINSSVYTVTIWLLDNQKFIRRRLDCLHD</sequence>
<accession>A0A1I7TI31</accession>
<dbReference type="Proteomes" id="UP000095282">
    <property type="component" value="Unplaced"/>
</dbReference>